<comment type="similarity">
    <text evidence="2 10">Belongs to the G-protein coupled receptor 1 family.</text>
</comment>
<dbReference type="Proteomes" id="UP001152622">
    <property type="component" value="Chromosome 8"/>
</dbReference>
<reference evidence="13" key="1">
    <citation type="journal article" date="2023" name="Science">
        <title>Genome structures resolve the early diversification of teleost fishes.</title>
        <authorList>
            <person name="Parey E."/>
            <person name="Louis A."/>
            <person name="Montfort J."/>
            <person name="Bouchez O."/>
            <person name="Roques C."/>
            <person name="Iampietro C."/>
            <person name="Lluch J."/>
            <person name="Castinel A."/>
            <person name="Donnadieu C."/>
            <person name="Desvignes T."/>
            <person name="Floi Bucao C."/>
            <person name="Jouanno E."/>
            <person name="Wen M."/>
            <person name="Mejri S."/>
            <person name="Dirks R."/>
            <person name="Jansen H."/>
            <person name="Henkel C."/>
            <person name="Chen W.J."/>
            <person name="Zahm M."/>
            <person name="Cabau C."/>
            <person name="Klopp C."/>
            <person name="Thompson A.W."/>
            <person name="Robinson-Rechavi M."/>
            <person name="Braasch I."/>
            <person name="Lecointre G."/>
            <person name="Bobe J."/>
            <person name="Postlethwait J.H."/>
            <person name="Berthelot C."/>
            <person name="Roest Crollius H."/>
            <person name="Guiguen Y."/>
        </authorList>
    </citation>
    <scope>NUCLEOTIDE SEQUENCE</scope>
    <source>
        <strain evidence="13">WJC10195</strain>
    </source>
</reference>
<feature type="transmembrane region" description="Helical" evidence="11">
    <location>
        <begin position="82"/>
        <end position="108"/>
    </location>
</feature>
<evidence type="ECO:0000256" key="10">
    <source>
        <dbReference type="RuleBase" id="RU000688"/>
    </source>
</evidence>
<accession>A0A9Q1F5A0</accession>
<evidence type="ECO:0000256" key="9">
    <source>
        <dbReference type="ARBA" id="ARBA00023224"/>
    </source>
</evidence>
<keyword evidence="5 11" id="KW-1133">Transmembrane helix</keyword>
<dbReference type="GO" id="GO:0004983">
    <property type="term" value="F:neuropeptide Y receptor activity"/>
    <property type="evidence" value="ECO:0007669"/>
    <property type="project" value="InterPro"/>
</dbReference>
<keyword evidence="4 10" id="KW-0812">Transmembrane</keyword>
<dbReference type="PRINTS" id="PR01013">
    <property type="entry name" value="NRPEPTIDEY1R"/>
</dbReference>
<keyword evidence="14" id="KW-1185">Reference proteome</keyword>
<evidence type="ECO:0000256" key="7">
    <source>
        <dbReference type="ARBA" id="ARBA00023136"/>
    </source>
</evidence>
<evidence type="ECO:0000259" key="12">
    <source>
        <dbReference type="PROSITE" id="PS50262"/>
    </source>
</evidence>
<dbReference type="Gene3D" id="1.20.1070.10">
    <property type="entry name" value="Rhodopsin 7-helix transmembrane proteins"/>
    <property type="match status" value="1"/>
</dbReference>
<comment type="caution">
    <text evidence="13">The sequence shown here is derived from an EMBL/GenBank/DDBJ whole genome shotgun (WGS) entry which is preliminary data.</text>
</comment>
<gene>
    <name evidence="13" type="ORF">SKAU_G00229000</name>
</gene>
<dbReference type="GO" id="GO:0042923">
    <property type="term" value="F:neuropeptide binding"/>
    <property type="evidence" value="ECO:0007669"/>
    <property type="project" value="TreeGrafter"/>
</dbReference>
<evidence type="ECO:0000256" key="2">
    <source>
        <dbReference type="ARBA" id="ARBA00010663"/>
    </source>
</evidence>
<dbReference type="PROSITE" id="PS50262">
    <property type="entry name" value="G_PROTEIN_RECEP_F1_2"/>
    <property type="match status" value="1"/>
</dbReference>
<protein>
    <recommendedName>
        <fullName evidence="12">G-protein coupled receptors family 1 profile domain-containing protein</fullName>
    </recommendedName>
</protein>
<keyword evidence="6 10" id="KW-0297">G-protein coupled receptor</keyword>
<evidence type="ECO:0000313" key="14">
    <source>
        <dbReference type="Proteomes" id="UP001152622"/>
    </source>
</evidence>
<feature type="transmembrane region" description="Helical" evidence="11">
    <location>
        <begin position="44"/>
        <end position="70"/>
    </location>
</feature>
<feature type="domain" description="G-protein coupled receptors family 1 profile" evidence="12">
    <location>
        <begin position="62"/>
        <end position="219"/>
    </location>
</feature>
<dbReference type="OrthoDB" id="9046662at2759"/>
<dbReference type="InterPro" id="IPR000351">
    <property type="entry name" value="NPY1_rcpt"/>
</dbReference>
<dbReference type="PANTHER" id="PTHR24235:SF16">
    <property type="entry name" value="NEUROPEPTIDE Y RECEPTOR TYPE 6-RELATED"/>
    <property type="match status" value="1"/>
</dbReference>
<dbReference type="GO" id="GO:0005886">
    <property type="term" value="C:plasma membrane"/>
    <property type="evidence" value="ECO:0007669"/>
    <property type="project" value="TreeGrafter"/>
</dbReference>
<evidence type="ECO:0000256" key="6">
    <source>
        <dbReference type="ARBA" id="ARBA00023040"/>
    </source>
</evidence>
<comment type="subcellular location">
    <subcellularLocation>
        <location evidence="1">Membrane</location>
        <topology evidence="1">Multi-pass membrane protein</topology>
    </subcellularLocation>
</comment>
<feature type="transmembrane region" description="Helical" evidence="11">
    <location>
        <begin position="162"/>
        <end position="181"/>
    </location>
</feature>
<feature type="transmembrane region" description="Helical" evidence="11">
    <location>
        <begin position="120"/>
        <end position="141"/>
    </location>
</feature>
<dbReference type="InterPro" id="IPR017452">
    <property type="entry name" value="GPCR_Rhodpsn_7TM"/>
</dbReference>
<feature type="non-terminal residue" evidence="13">
    <location>
        <position position="219"/>
    </location>
</feature>
<evidence type="ECO:0000256" key="8">
    <source>
        <dbReference type="ARBA" id="ARBA00023170"/>
    </source>
</evidence>
<keyword evidence="3" id="KW-0597">Phosphoprotein</keyword>
<dbReference type="PROSITE" id="PS00237">
    <property type="entry name" value="G_PROTEIN_RECEP_F1_1"/>
    <property type="match status" value="1"/>
</dbReference>
<dbReference type="PANTHER" id="PTHR24235">
    <property type="entry name" value="NEUROPEPTIDE Y RECEPTOR"/>
    <property type="match status" value="1"/>
</dbReference>
<dbReference type="SUPFAM" id="SSF81321">
    <property type="entry name" value="Family A G protein-coupled receptor-like"/>
    <property type="match status" value="1"/>
</dbReference>
<name>A0A9Q1F5A0_SYNKA</name>
<evidence type="ECO:0000256" key="11">
    <source>
        <dbReference type="SAM" id="Phobius"/>
    </source>
</evidence>
<keyword evidence="7 11" id="KW-0472">Membrane</keyword>
<evidence type="ECO:0000256" key="4">
    <source>
        <dbReference type="ARBA" id="ARBA00022692"/>
    </source>
</evidence>
<sequence length="219" mass="23710">MTNSTTLPGGGIPNLTSAGSATLGNSSTPRPNFADYDCHSSAPVLLALVGGYSAVGLVGLLGNLCLIVVIRRQKETQNVTNLLIGNLAASDTLVCVICIPFTMVYTLMDHWMFGEAMCKVTSFVQCLSVSVSSFSLVLIAIERYQLIVNPRGWKPSVADAHCGIAGIWLGSTALSVPYLVFYHLTDEPYRNISHGFYRDKYACMDTWPSERGRLGFNTC</sequence>
<evidence type="ECO:0000256" key="5">
    <source>
        <dbReference type="ARBA" id="ARBA00022989"/>
    </source>
</evidence>
<dbReference type="Pfam" id="PF00001">
    <property type="entry name" value="7tm_1"/>
    <property type="match status" value="1"/>
</dbReference>
<dbReference type="InterPro" id="IPR000611">
    <property type="entry name" value="NPY_rcpt"/>
</dbReference>
<evidence type="ECO:0000256" key="3">
    <source>
        <dbReference type="ARBA" id="ARBA00022553"/>
    </source>
</evidence>
<dbReference type="GO" id="GO:0043005">
    <property type="term" value="C:neuron projection"/>
    <property type="evidence" value="ECO:0007669"/>
    <property type="project" value="TreeGrafter"/>
</dbReference>
<dbReference type="InterPro" id="IPR000276">
    <property type="entry name" value="GPCR_Rhodpsn"/>
</dbReference>
<dbReference type="AlphaFoldDB" id="A0A9Q1F5A0"/>
<dbReference type="EMBL" id="JAINUF010000008">
    <property type="protein sequence ID" value="KAJ8351424.1"/>
    <property type="molecule type" value="Genomic_DNA"/>
</dbReference>
<keyword evidence="9 10" id="KW-0807">Transducer</keyword>
<evidence type="ECO:0000313" key="13">
    <source>
        <dbReference type="EMBL" id="KAJ8351424.1"/>
    </source>
</evidence>
<keyword evidence="8 10" id="KW-0675">Receptor</keyword>
<dbReference type="PRINTS" id="PR00237">
    <property type="entry name" value="GPCRRHODOPSN"/>
</dbReference>
<organism evidence="13 14">
    <name type="scientific">Synaphobranchus kaupii</name>
    <name type="common">Kaup's arrowtooth eel</name>
    <dbReference type="NCBI Taxonomy" id="118154"/>
    <lineage>
        <taxon>Eukaryota</taxon>
        <taxon>Metazoa</taxon>
        <taxon>Chordata</taxon>
        <taxon>Craniata</taxon>
        <taxon>Vertebrata</taxon>
        <taxon>Euteleostomi</taxon>
        <taxon>Actinopterygii</taxon>
        <taxon>Neopterygii</taxon>
        <taxon>Teleostei</taxon>
        <taxon>Anguilliformes</taxon>
        <taxon>Synaphobranchidae</taxon>
        <taxon>Synaphobranchus</taxon>
    </lineage>
</organism>
<evidence type="ECO:0000256" key="1">
    <source>
        <dbReference type="ARBA" id="ARBA00004141"/>
    </source>
</evidence>
<dbReference type="PRINTS" id="PR01012">
    <property type="entry name" value="NRPEPTIDEYR"/>
</dbReference>
<proteinExistence type="inferred from homology"/>